<evidence type="ECO:0000259" key="5">
    <source>
        <dbReference type="PROSITE" id="PS51935"/>
    </source>
</evidence>
<keyword evidence="2" id="KW-0645">Protease</keyword>
<dbReference type="PROSITE" id="PS51935">
    <property type="entry name" value="NLPC_P60"/>
    <property type="match status" value="1"/>
</dbReference>
<feature type="domain" description="NlpC/P60" evidence="5">
    <location>
        <begin position="1"/>
        <end position="91"/>
    </location>
</feature>
<proteinExistence type="inferred from homology"/>
<evidence type="ECO:0000313" key="6">
    <source>
        <dbReference type="EMBL" id="EKC59643.1"/>
    </source>
</evidence>
<dbReference type="GO" id="GO:0006508">
    <property type="term" value="P:proteolysis"/>
    <property type="evidence" value="ECO:0007669"/>
    <property type="project" value="UniProtKB-KW"/>
</dbReference>
<dbReference type="Gene3D" id="3.90.1720.10">
    <property type="entry name" value="endopeptidase domain like (from Nostoc punctiforme)"/>
    <property type="match status" value="1"/>
</dbReference>
<keyword evidence="3" id="KW-0378">Hydrolase</keyword>
<dbReference type="SUPFAM" id="SSF54001">
    <property type="entry name" value="Cysteine proteinases"/>
    <property type="match status" value="1"/>
</dbReference>
<gene>
    <name evidence="6" type="ORF">LEA_13255</name>
</gene>
<accession>K1SQ32</accession>
<comment type="similarity">
    <text evidence="1">Belongs to the peptidase C40 family.</text>
</comment>
<keyword evidence="4" id="KW-0788">Thiol protease</keyword>
<evidence type="ECO:0000256" key="3">
    <source>
        <dbReference type="ARBA" id="ARBA00022801"/>
    </source>
</evidence>
<sequence length="91" mass="10019">MYVYKKFGYTLSHSAIAQSKVGTYVAKEDLQAGDLVFFLDYETMDGIGHCGIYIGNGEFIHASSGSGYCVKISNLLTGSYNTRYATARRLI</sequence>
<reference evidence="6" key="1">
    <citation type="journal article" date="2013" name="Environ. Microbiol.">
        <title>Microbiota from the distal guts of lean and obese adolescents exhibit partial functional redundancy besides clear differences in community structure.</title>
        <authorList>
            <person name="Ferrer M."/>
            <person name="Ruiz A."/>
            <person name="Lanza F."/>
            <person name="Haange S.B."/>
            <person name="Oberbach A."/>
            <person name="Till H."/>
            <person name="Bargiela R."/>
            <person name="Campoy C."/>
            <person name="Segura M.T."/>
            <person name="Richter M."/>
            <person name="von Bergen M."/>
            <person name="Seifert J."/>
            <person name="Suarez A."/>
        </authorList>
    </citation>
    <scope>NUCLEOTIDE SEQUENCE</scope>
</reference>
<dbReference type="EMBL" id="AJWY01008993">
    <property type="protein sequence ID" value="EKC59643.1"/>
    <property type="molecule type" value="Genomic_DNA"/>
</dbReference>
<name>K1SQ32_9ZZZZ</name>
<dbReference type="Pfam" id="PF00877">
    <property type="entry name" value="NLPC_P60"/>
    <property type="match status" value="1"/>
</dbReference>
<dbReference type="AlphaFoldDB" id="K1SQ32"/>
<protein>
    <submittedName>
        <fullName evidence="6">NLP/P60 protein</fullName>
    </submittedName>
</protein>
<dbReference type="InterPro" id="IPR000064">
    <property type="entry name" value="NLP_P60_dom"/>
</dbReference>
<evidence type="ECO:0000256" key="1">
    <source>
        <dbReference type="ARBA" id="ARBA00007074"/>
    </source>
</evidence>
<comment type="caution">
    <text evidence="6">The sequence shown here is derived from an EMBL/GenBank/DDBJ whole genome shotgun (WGS) entry which is preliminary data.</text>
</comment>
<dbReference type="PANTHER" id="PTHR47053:SF1">
    <property type="entry name" value="MUREIN DD-ENDOPEPTIDASE MEPH-RELATED"/>
    <property type="match status" value="1"/>
</dbReference>
<evidence type="ECO:0000256" key="4">
    <source>
        <dbReference type="ARBA" id="ARBA00022807"/>
    </source>
</evidence>
<dbReference type="InterPro" id="IPR038765">
    <property type="entry name" value="Papain-like_cys_pep_sf"/>
</dbReference>
<dbReference type="InterPro" id="IPR051202">
    <property type="entry name" value="Peptidase_C40"/>
</dbReference>
<dbReference type="GO" id="GO:0008234">
    <property type="term" value="F:cysteine-type peptidase activity"/>
    <property type="evidence" value="ECO:0007669"/>
    <property type="project" value="UniProtKB-KW"/>
</dbReference>
<organism evidence="6">
    <name type="scientific">human gut metagenome</name>
    <dbReference type="NCBI Taxonomy" id="408170"/>
    <lineage>
        <taxon>unclassified sequences</taxon>
        <taxon>metagenomes</taxon>
        <taxon>organismal metagenomes</taxon>
    </lineage>
</organism>
<dbReference type="PANTHER" id="PTHR47053">
    <property type="entry name" value="MUREIN DD-ENDOPEPTIDASE MEPH-RELATED"/>
    <property type="match status" value="1"/>
</dbReference>
<evidence type="ECO:0000256" key="2">
    <source>
        <dbReference type="ARBA" id="ARBA00022670"/>
    </source>
</evidence>